<proteinExistence type="predicted"/>
<sequence length="732" mass="81548">MFSSSIVDTTTLGDLKSAKTFDLTKVESRSGLQVRRALNHPKTSRWRNLQEKLRKMESETPEEKKEKMKELKDCLRYVKVTKVKRKNGSIGTMLIKHTTGLKEHMATIETKVIGDLLLIGQDVPSKYKSMEEDWKRAKTLVGFAKGSEKVDVARKLVNGSAVRGWGLQEQSGPGKIFCNTMEIVTATTVGKEEAEMSGGVMETHRLRKDLQRLIIMAKNNVEEKGEASMSVRSEGGGELEDDILTSAFNSVMVSKDQMKVALNEVLSTHSFQGVRMINLVRAKDVFALQPGPFMEALMLLDGIPIMDVNTTALNNQLITFSNSGYYRRVVRDPLDHYSNGYSYRLSKGKETIGFFNKRECVIATVDTGRLLEIKTNSINWVKMTIEMLVKAKACPIFHTVTQVVAPTLRKLYERATEQANETASFIGETLNRDGGRMDVEGTIGNRGMVFMSEEEAGEWFSKIPPTVAIRDGKLKIGQNDSVSLNVRGELEVVVEEGGTVDPKQAFFEGMLIVNAKLPIIIRMIREQFGEGIYSGNLKGFGIPPMEKCVGTMQGQLISTARRQAVNMIKRLEDHRVERINLVKICRLCFGFSDNVPGPNQMVIHVIGSNFQFNVLEDRNMTMINGTLFCRWGKSKAGEVQFTVDSSLSGSSLGSFNIIGVANSQNRRDYPFLSGDELVLENTIGLMEIGGKIMLVEAKSRGKRLALDWGFQENAVYDAVKVAEDNVNEGFGF</sequence>
<evidence type="ECO:0000313" key="1">
    <source>
        <dbReference type="EMBL" id="QJQ28579.1"/>
    </source>
</evidence>
<dbReference type="EMBL" id="MN241375">
    <property type="protein sequence ID" value="QJQ28649.1"/>
    <property type="molecule type" value="Viral_cRNA"/>
</dbReference>
<accession>A0A6M4AJQ1</accession>
<dbReference type="EMBL" id="MN241407">
    <property type="protein sequence ID" value="QJQ28689.1"/>
    <property type="molecule type" value="Viral_cRNA"/>
</dbReference>
<dbReference type="EMBL" id="MN241319">
    <property type="protein sequence ID" value="QJQ28579.1"/>
    <property type="molecule type" value="Viral_cRNA"/>
</dbReference>
<dbReference type="RefSeq" id="YP_010840315.1">
    <property type="nucleotide sequence ID" value="NC_078607.1"/>
</dbReference>
<dbReference type="Proteomes" id="UP001055392">
    <property type="component" value="Genome"/>
</dbReference>
<protein>
    <submittedName>
        <fullName evidence="1 5">Basic polymerase 2</fullName>
    </submittedName>
</protein>
<dbReference type="KEGG" id="vg:80557531"/>
<name>A0A6M4AJQ1_9ORTO</name>
<evidence type="ECO:0000313" key="3">
    <source>
        <dbReference type="EMBL" id="QJQ28649.1"/>
    </source>
</evidence>
<dbReference type="GeneID" id="80557531"/>
<organism evidence="1">
    <name type="scientific">Pilchard orthomyxovirus</name>
    <dbReference type="NCBI Taxonomy" id="2732827"/>
    <lineage>
        <taxon>Viruses</taxon>
        <taxon>Riboviria</taxon>
        <taxon>Orthornavirae</taxon>
        <taxon>Negarnaviricota</taxon>
        <taxon>Polyploviricotina</taxon>
        <taxon>Insthoviricetes</taxon>
        <taxon>Articulavirales</taxon>
        <taxon>Orthomyxoviridae</taxon>
        <taxon>Sardinovirus</taxon>
        <taxon>Sardinovirus pilchardi</taxon>
    </lineage>
</organism>
<reference evidence="1" key="1">
    <citation type="journal article" date="2020" name="Dis. Aquat. Organ.">
        <title>Pilchard orthomyxovirus (POMV). I. Characterisation of an emerging virus isolated from pilchards Sardinops sagax and Atlantic salmon Salmo salar.</title>
        <authorList>
            <person name="Mohr P.G."/>
            <person name="Crane M.S.J."/>
            <person name="Hoad J."/>
            <person name="Williams L.M."/>
            <person name="Cummins D."/>
            <person name="Neave M.J."/>
            <person name="Shiell B."/>
            <person name="Beddome G."/>
            <person name="Michalski W.P."/>
            <person name="Peck G.R."/>
            <person name="Samsing F."/>
            <person name="Wynne J.W."/>
            <person name="Crameri S.G."/>
            <person name="Hyatt A.D."/>
            <person name="Moody N.J.G."/>
        </authorList>
    </citation>
    <scope>NUCLEOTIDE SEQUENCE</scope>
    <source>
        <strain evidence="1">POMV06-04216</strain>
        <strain evidence="2">POMV13-02097</strain>
        <strain evidence="3">POMV13-03566</strain>
        <strain evidence="4">POMV14-01514</strain>
    </source>
</reference>
<evidence type="ECO:0000313" key="2">
    <source>
        <dbReference type="EMBL" id="QJQ28639.1"/>
    </source>
</evidence>
<evidence type="ECO:0000313" key="5">
    <source>
        <dbReference type="EMBL" id="QJQ28689.1"/>
    </source>
</evidence>
<keyword evidence="6" id="KW-1185">Reference proteome</keyword>
<evidence type="ECO:0000313" key="6">
    <source>
        <dbReference type="Proteomes" id="UP001055392"/>
    </source>
</evidence>
<evidence type="ECO:0000313" key="4">
    <source>
        <dbReference type="EMBL" id="QJQ28669.1"/>
    </source>
</evidence>
<dbReference type="EMBL" id="MN241391">
    <property type="protein sequence ID" value="QJQ28669.1"/>
    <property type="molecule type" value="Viral_cRNA"/>
</dbReference>
<dbReference type="EMBL" id="MN241367">
    <property type="protein sequence ID" value="QJQ28639.1"/>
    <property type="molecule type" value="Viral_cRNA"/>
</dbReference>